<dbReference type="PANTHER" id="PTHR11686">
    <property type="entry name" value="GAMMA GLUTAMYL TRANSPEPTIDASE"/>
    <property type="match status" value="1"/>
</dbReference>
<keyword evidence="9" id="KW-0812">Transmembrane</keyword>
<keyword evidence="5" id="KW-0012">Acyltransferase</keyword>
<keyword evidence="9" id="KW-1133">Transmembrane helix</keyword>
<evidence type="ECO:0000256" key="8">
    <source>
        <dbReference type="SAM" id="MobiDB-lite"/>
    </source>
</evidence>
<organism evidence="10 11">
    <name type="scientific">Ditylenchus destructor</name>
    <dbReference type="NCBI Taxonomy" id="166010"/>
    <lineage>
        <taxon>Eukaryota</taxon>
        <taxon>Metazoa</taxon>
        <taxon>Ecdysozoa</taxon>
        <taxon>Nematoda</taxon>
        <taxon>Chromadorea</taxon>
        <taxon>Rhabditida</taxon>
        <taxon>Tylenchina</taxon>
        <taxon>Tylenchomorpha</taxon>
        <taxon>Sphaerularioidea</taxon>
        <taxon>Anguinidae</taxon>
        <taxon>Anguininae</taxon>
        <taxon>Ditylenchus</taxon>
    </lineage>
</organism>
<dbReference type="GO" id="GO:0016746">
    <property type="term" value="F:acyltransferase activity"/>
    <property type="evidence" value="ECO:0007669"/>
    <property type="project" value="UniProtKB-KW"/>
</dbReference>
<evidence type="ECO:0000256" key="4">
    <source>
        <dbReference type="ARBA" id="ARBA00023180"/>
    </source>
</evidence>
<evidence type="ECO:0000256" key="6">
    <source>
        <dbReference type="PIRSR" id="PIRSR600101-1"/>
    </source>
</evidence>
<dbReference type="FunFam" id="3.60.20.40:FF:000009">
    <property type="entry name" value="Predicted protein"/>
    <property type="match status" value="1"/>
</dbReference>
<feature type="compositionally biased region" description="Polar residues" evidence="8">
    <location>
        <begin position="62"/>
        <end position="76"/>
    </location>
</feature>
<reference evidence="10" key="1">
    <citation type="submission" date="2022-01" db="EMBL/GenBank/DDBJ databases">
        <title>Genome Sequence Resource for Two Populations of Ditylenchus destructor, the Migratory Endoparasitic Phytonematode.</title>
        <authorList>
            <person name="Zhang H."/>
            <person name="Lin R."/>
            <person name="Xie B."/>
        </authorList>
    </citation>
    <scope>NUCLEOTIDE SEQUENCE</scope>
    <source>
        <strain evidence="10">BazhouSP</strain>
    </source>
</reference>
<dbReference type="InterPro" id="IPR043137">
    <property type="entry name" value="GGT_ssub_C"/>
</dbReference>
<dbReference type="Gene3D" id="1.10.246.130">
    <property type="match status" value="1"/>
</dbReference>
<evidence type="ECO:0000256" key="2">
    <source>
        <dbReference type="ARBA" id="ARBA00022679"/>
    </source>
</evidence>
<dbReference type="InterPro" id="IPR000101">
    <property type="entry name" value="GGT_peptidase"/>
</dbReference>
<feature type="active site" description="Nucleophile" evidence="6">
    <location>
        <position position="520"/>
    </location>
</feature>
<dbReference type="PANTHER" id="PTHR11686:SF9">
    <property type="entry name" value="RE13973P"/>
    <property type="match status" value="1"/>
</dbReference>
<keyword evidence="3" id="KW-0378">Hydrolase</keyword>
<dbReference type="Gene3D" id="3.60.20.40">
    <property type="match status" value="1"/>
</dbReference>
<evidence type="ECO:0000313" key="10">
    <source>
        <dbReference type="EMBL" id="KAI1700767.1"/>
    </source>
</evidence>
<dbReference type="InterPro" id="IPR029055">
    <property type="entry name" value="Ntn_hydrolases_N"/>
</dbReference>
<keyword evidence="11" id="KW-1185">Reference proteome</keyword>
<keyword evidence="4" id="KW-0325">Glycoprotein</keyword>
<feature type="transmembrane region" description="Helical" evidence="9">
    <location>
        <begin position="97"/>
        <end position="120"/>
    </location>
</feature>
<comment type="caution">
    <text evidence="10">The sequence shown here is derived from an EMBL/GenBank/DDBJ whole genome shotgun (WGS) entry which is preliminary data.</text>
</comment>
<gene>
    <name evidence="10" type="ORF">DdX_16516</name>
</gene>
<feature type="region of interest" description="Disordered" evidence="8">
    <location>
        <begin position="62"/>
        <end position="82"/>
    </location>
</feature>
<evidence type="ECO:0000313" key="11">
    <source>
        <dbReference type="Proteomes" id="UP001201812"/>
    </source>
</evidence>
<dbReference type="FunFam" id="1.10.246.130:FF:000005">
    <property type="entry name" value="Gamma-glutamyltranspeptidase 1, putative"/>
    <property type="match status" value="1"/>
</dbReference>
<dbReference type="AlphaFoldDB" id="A0AAD4R010"/>
<dbReference type="GO" id="GO:0006508">
    <property type="term" value="P:proteolysis"/>
    <property type="evidence" value="ECO:0007669"/>
    <property type="project" value="UniProtKB-KW"/>
</dbReference>
<sequence length="713" mass="79032">MVVELQLGASYKVATAKKSSNGFWTRPIEFFRRMTTFGHPANTAAGAGDQSFGVITPPFNNPTSNGNSNGFPQTATAEAGGVSNKHRSVKDLRRRGIPWILGACAAVIILLTILLSYFLYKDFYSTTHNNNSLADSCGSKSHSQKHGREDWPPLDPRTSLVRFSKAAVVSDNGLCSEIGRTILLRGGNAVDAGIATVACIGALNSHSSGLGGGFLMTIYNRFYGKCTTLDAREVAPQSVNSTTFDANPKDSYKGYKSIAVPGELHGYWTAYKRYGSGRIAWQDLLMPTVHLLTNGYPTTKLMEYNLQVRQEEIMAEPSMRNFFVNNQTNELYKEGEVIKNPQLAETFRKLAVSPDPVRHFYGGELGKQISDEIGESEGYVTKRDMELYRTVVDESPLVNDHFTGSEKNPLAVCGAKPSSGFAVTQLILAVMSKFYPIGSDSEIPYKSVEFYHRFIETQKFAFAQRTLLGDPKFVKDANAIAENMTKQEFIDSIYHKIKHNSLNFEEYGGDFTKASEHHGTSHVSVVDADGNAVSLTSSINNVFGAAVRSERLGIVWNNQMDDFSIKGSLNFFQFEPSEANYIAPGKRPMSSMSPMIVYNKNTKQVKASVGASGGSKINSALAQVLLQTMSFNHTIKEAIDMPRLHNQYTPYKTEFEKEIPPFILDGLRHRHQNLTQMIFPFATVQAIVRNDESGMLEANSDHRRSIYMYPTGY</sequence>
<keyword evidence="1" id="KW-0645">Protease</keyword>
<keyword evidence="2" id="KW-0808">Transferase</keyword>
<feature type="binding site" evidence="7">
    <location>
        <begin position="538"/>
        <end position="540"/>
    </location>
    <ligand>
        <name>L-glutamate</name>
        <dbReference type="ChEBI" id="CHEBI:29985"/>
    </ligand>
</feature>
<accession>A0AAD4R010</accession>
<evidence type="ECO:0000256" key="7">
    <source>
        <dbReference type="PIRSR" id="PIRSR600101-2"/>
    </source>
</evidence>
<proteinExistence type="predicted"/>
<feature type="binding site" evidence="7">
    <location>
        <position position="232"/>
    </location>
    <ligand>
        <name>L-glutamate</name>
        <dbReference type="ChEBI" id="CHEBI:29985"/>
    </ligand>
</feature>
<feature type="region of interest" description="Disordered" evidence="8">
    <location>
        <begin position="133"/>
        <end position="153"/>
    </location>
</feature>
<dbReference type="GO" id="GO:0036374">
    <property type="term" value="F:glutathione hydrolase activity"/>
    <property type="evidence" value="ECO:0007669"/>
    <property type="project" value="InterPro"/>
</dbReference>
<dbReference type="EMBL" id="JAKKPZ010000135">
    <property type="protein sequence ID" value="KAI1700767.1"/>
    <property type="molecule type" value="Genomic_DNA"/>
</dbReference>
<evidence type="ECO:0000256" key="5">
    <source>
        <dbReference type="ARBA" id="ARBA00023315"/>
    </source>
</evidence>
<feature type="binding site" evidence="7">
    <location>
        <position position="614"/>
    </location>
    <ligand>
        <name>L-glutamate</name>
        <dbReference type="ChEBI" id="CHEBI:29985"/>
    </ligand>
</feature>
<evidence type="ECO:0000256" key="9">
    <source>
        <dbReference type="SAM" id="Phobius"/>
    </source>
</evidence>
<feature type="binding site" evidence="7">
    <location>
        <begin position="590"/>
        <end position="591"/>
    </location>
    <ligand>
        <name>L-glutamate</name>
        <dbReference type="ChEBI" id="CHEBI:29985"/>
    </ligand>
</feature>
<evidence type="ECO:0000256" key="3">
    <source>
        <dbReference type="ARBA" id="ARBA00022801"/>
    </source>
</evidence>
<protein>
    <submittedName>
        <fullName evidence="10">Gamma-glutamyltranspeptidase domain-containing protein</fullName>
    </submittedName>
</protein>
<feature type="binding site" evidence="7">
    <location>
        <position position="562"/>
    </location>
    <ligand>
        <name>L-glutamate</name>
        <dbReference type="ChEBI" id="CHEBI:29985"/>
    </ligand>
</feature>
<evidence type="ECO:0000256" key="1">
    <source>
        <dbReference type="ARBA" id="ARBA00022670"/>
    </source>
</evidence>
<dbReference type="InterPro" id="IPR043138">
    <property type="entry name" value="GGT_lsub"/>
</dbReference>
<keyword evidence="9" id="KW-0472">Membrane</keyword>
<dbReference type="Proteomes" id="UP001201812">
    <property type="component" value="Unassembled WGS sequence"/>
</dbReference>
<dbReference type="GO" id="GO:0006751">
    <property type="term" value="P:glutathione catabolic process"/>
    <property type="evidence" value="ECO:0007669"/>
    <property type="project" value="InterPro"/>
</dbReference>
<dbReference type="SUPFAM" id="SSF56235">
    <property type="entry name" value="N-terminal nucleophile aminohydrolases (Ntn hydrolases)"/>
    <property type="match status" value="1"/>
</dbReference>
<name>A0AAD4R010_9BILA</name>
<dbReference type="GO" id="GO:0005886">
    <property type="term" value="C:plasma membrane"/>
    <property type="evidence" value="ECO:0007669"/>
    <property type="project" value="TreeGrafter"/>
</dbReference>
<dbReference type="PRINTS" id="PR01210">
    <property type="entry name" value="GGTRANSPTASE"/>
</dbReference>
<dbReference type="Pfam" id="PF01019">
    <property type="entry name" value="G_glu_transpept"/>
    <property type="match status" value="1"/>
</dbReference>